<protein>
    <submittedName>
        <fullName evidence="2">Peptidase T</fullName>
        <ecNumber evidence="2">3.4.11.4</ecNumber>
    </submittedName>
</protein>
<keyword evidence="2" id="KW-0645">Protease</keyword>
<name>A0A174LQM6_FLAPL</name>
<reference evidence="2 3" key="1">
    <citation type="submission" date="2015-09" db="EMBL/GenBank/DDBJ databases">
        <authorList>
            <consortium name="Pathogen Informatics"/>
        </authorList>
    </citation>
    <scope>NUCLEOTIDE SEQUENCE [LARGE SCALE GENOMIC DNA]</scope>
    <source>
        <strain evidence="2 3">2789STDY5608854</strain>
    </source>
</reference>
<accession>A0A174LQM6</accession>
<dbReference type="Gene3D" id="3.40.630.10">
    <property type="entry name" value="Zn peptidases"/>
    <property type="match status" value="1"/>
</dbReference>
<dbReference type="AlphaFoldDB" id="A0A174LQM6"/>
<keyword evidence="2" id="KW-0378">Hydrolase</keyword>
<organism evidence="2 3">
    <name type="scientific">Flavonifractor plautii</name>
    <name type="common">Fusobacterium plautii</name>
    <dbReference type="NCBI Taxonomy" id="292800"/>
    <lineage>
        <taxon>Bacteria</taxon>
        <taxon>Bacillati</taxon>
        <taxon>Bacillota</taxon>
        <taxon>Clostridia</taxon>
        <taxon>Eubacteriales</taxon>
        <taxon>Oscillospiraceae</taxon>
        <taxon>Flavonifractor</taxon>
    </lineage>
</organism>
<dbReference type="SUPFAM" id="SSF53187">
    <property type="entry name" value="Zn-dependent exopeptidases"/>
    <property type="match status" value="1"/>
</dbReference>
<evidence type="ECO:0000313" key="3">
    <source>
        <dbReference type="Proteomes" id="UP000095746"/>
    </source>
</evidence>
<keyword evidence="2" id="KW-0031">Aminopeptidase</keyword>
<dbReference type="PANTHER" id="PTHR42994:SF1">
    <property type="entry name" value="PEPTIDASE T"/>
    <property type="match status" value="1"/>
</dbReference>
<dbReference type="EMBL" id="CYZT01000300">
    <property type="protein sequence ID" value="CUP26403.1"/>
    <property type="molecule type" value="Genomic_DNA"/>
</dbReference>
<dbReference type="EC" id="3.4.11.4" evidence="2"/>
<sequence>MEVPIRGGTDGARLSYMGLPCPNLCTGGVNFHGVHEYIPAQALTKMTEVLVNLLTRQ</sequence>
<dbReference type="PANTHER" id="PTHR42994">
    <property type="entry name" value="PEPTIDASE T"/>
    <property type="match status" value="1"/>
</dbReference>
<dbReference type="GO" id="GO:0045148">
    <property type="term" value="F:tripeptide aminopeptidase activity"/>
    <property type="evidence" value="ECO:0007669"/>
    <property type="project" value="UniProtKB-EC"/>
</dbReference>
<dbReference type="Proteomes" id="UP000095746">
    <property type="component" value="Unassembled WGS sequence"/>
</dbReference>
<evidence type="ECO:0000313" key="2">
    <source>
        <dbReference type="EMBL" id="CUP26403.1"/>
    </source>
</evidence>
<gene>
    <name evidence="2" type="primary">pepT</name>
    <name evidence="2" type="ORF">ERS852411_02906</name>
</gene>
<evidence type="ECO:0000256" key="1">
    <source>
        <dbReference type="ARBA" id="ARBA00001947"/>
    </source>
</evidence>
<comment type="cofactor">
    <cofactor evidence="1">
        <name>Zn(2+)</name>
        <dbReference type="ChEBI" id="CHEBI:29105"/>
    </cofactor>
</comment>
<proteinExistence type="predicted"/>